<dbReference type="Proteomes" id="UP000749453">
    <property type="component" value="Unassembled WGS sequence"/>
</dbReference>
<proteinExistence type="predicted"/>
<dbReference type="EMBL" id="JAFFTB010000018">
    <property type="protein sequence ID" value="MBM9938685.1"/>
    <property type="molecule type" value="Genomic_DNA"/>
</dbReference>
<comment type="caution">
    <text evidence="1">The sequence shown here is derived from an EMBL/GenBank/DDBJ whole genome shotgun (WGS) entry which is preliminary data.</text>
</comment>
<evidence type="ECO:0000313" key="4">
    <source>
        <dbReference type="Proteomes" id="UP000784064"/>
    </source>
</evidence>
<protein>
    <recommendedName>
        <fullName evidence="5">AbiTii domain-containing protein</fullName>
    </recommendedName>
</protein>
<dbReference type="Proteomes" id="UP000784064">
    <property type="component" value="Unassembled WGS sequence"/>
</dbReference>
<evidence type="ECO:0000313" key="3">
    <source>
        <dbReference type="Proteomes" id="UP000749453"/>
    </source>
</evidence>
<evidence type="ECO:0000313" key="1">
    <source>
        <dbReference type="EMBL" id="MBM9914556.1"/>
    </source>
</evidence>
<organism evidence="1 4">
    <name type="scientific">Stenotrophomonas lactitubi</name>
    <dbReference type="NCBI Taxonomy" id="2045214"/>
    <lineage>
        <taxon>Bacteria</taxon>
        <taxon>Pseudomonadati</taxon>
        <taxon>Pseudomonadota</taxon>
        <taxon>Gammaproteobacteria</taxon>
        <taxon>Lysobacterales</taxon>
        <taxon>Lysobacteraceae</taxon>
        <taxon>Stenotrophomonas</taxon>
    </lineage>
</organism>
<dbReference type="EMBL" id="JAFFTA010000020">
    <property type="protein sequence ID" value="MBM9914556.1"/>
    <property type="molecule type" value="Genomic_DNA"/>
</dbReference>
<sequence length="217" mass="23559">MQEALKQKHKLRLLVLHKLYELSGSDVHKFVNGGVLFQACGDEDEGAFKSAVDYLEGQGLVEVRRVVMGLPGMVRIKHKGIVEVESAFAKPDEATSNFMPVNMLYVNQMIGSAIQQGTSSSVQTLTSKVNVGERESLAEFVEFATNILESNKSDSDLWRELKSEVETLRAQSNSPNPKRSIIKDGLSSLGRLCEGAASGAIGAQLATYIPSLLAIFG</sequence>
<evidence type="ECO:0000313" key="2">
    <source>
        <dbReference type="EMBL" id="MBM9938685.1"/>
    </source>
</evidence>
<evidence type="ECO:0008006" key="5">
    <source>
        <dbReference type="Google" id="ProtNLM"/>
    </source>
</evidence>
<name>A0AAW4GL51_9GAMM</name>
<reference evidence="3" key="1">
    <citation type="submission" date="2021-01" db="EMBL/GenBank/DDBJ databases">
        <title>Stenotrophomonas maltophilia.</title>
        <authorList>
            <person name="Yu Y."/>
        </authorList>
    </citation>
    <scope>NUCLEOTIDE SEQUENCE [LARGE SCALE GENOMIC DNA]</scope>
    <source>
        <strain evidence="3">As-6</strain>
    </source>
</reference>
<gene>
    <name evidence="1" type="ORF">JJW18_13875</name>
    <name evidence="2" type="ORF">JJW19_11070</name>
</gene>
<dbReference type="RefSeq" id="WP_205405416.1">
    <property type="nucleotide sequence ID" value="NZ_JAFFTA010000020.1"/>
</dbReference>
<accession>A0AAW4GL51</accession>
<dbReference type="AlphaFoldDB" id="A0AAW4GL51"/>
<keyword evidence="3" id="KW-1185">Reference proteome</keyword>
<reference evidence="1" key="2">
    <citation type="submission" date="2021-01" db="EMBL/GenBank/DDBJ databases">
        <authorList>
            <person name="Yu Y."/>
        </authorList>
    </citation>
    <scope>NUCLEOTIDE SEQUENCE</scope>
    <source>
        <strain evidence="1">As-5</strain>
        <strain evidence="2">As-6</strain>
    </source>
</reference>